<evidence type="ECO:0000256" key="1">
    <source>
        <dbReference type="SAM" id="SignalP"/>
    </source>
</evidence>
<dbReference type="PROSITE" id="PS51257">
    <property type="entry name" value="PROKAR_LIPOPROTEIN"/>
    <property type="match status" value="1"/>
</dbReference>
<feature type="chain" id="PRO_5021292577" description="Lipoprotein" evidence="1">
    <location>
        <begin position="23"/>
        <end position="189"/>
    </location>
</feature>
<proteinExistence type="predicted"/>
<keyword evidence="1" id="KW-0732">Signal</keyword>
<organism evidence="2 3">
    <name type="scientific">Algoriphagus kandeliae</name>
    <dbReference type="NCBI Taxonomy" id="2562278"/>
    <lineage>
        <taxon>Bacteria</taxon>
        <taxon>Pseudomonadati</taxon>
        <taxon>Bacteroidota</taxon>
        <taxon>Cytophagia</taxon>
        <taxon>Cytophagales</taxon>
        <taxon>Cyclobacteriaceae</taxon>
        <taxon>Algoriphagus</taxon>
    </lineage>
</organism>
<evidence type="ECO:0008006" key="4">
    <source>
        <dbReference type="Google" id="ProtNLM"/>
    </source>
</evidence>
<feature type="signal peptide" evidence="1">
    <location>
        <begin position="1"/>
        <end position="22"/>
    </location>
</feature>
<dbReference type="OrthoDB" id="794757at2"/>
<comment type="caution">
    <text evidence="2">The sequence shown here is derived from an EMBL/GenBank/DDBJ whole genome shotgun (WGS) entry which is preliminary data.</text>
</comment>
<dbReference type="RefSeq" id="WP_135071782.1">
    <property type="nucleotide sequence ID" value="NZ_SPSB01000002.1"/>
</dbReference>
<protein>
    <recommendedName>
        <fullName evidence="4">Lipoprotein</fullName>
    </recommendedName>
</protein>
<evidence type="ECO:0000313" key="3">
    <source>
        <dbReference type="Proteomes" id="UP000297647"/>
    </source>
</evidence>
<dbReference type="EMBL" id="SPSB01000002">
    <property type="protein sequence ID" value="TFV95567.1"/>
    <property type="molecule type" value="Genomic_DNA"/>
</dbReference>
<gene>
    <name evidence="2" type="ORF">E4S40_04940</name>
</gene>
<accession>A0A4Y9QTY0</accession>
<name>A0A4Y9QTY0_9BACT</name>
<reference evidence="2 3" key="1">
    <citation type="submission" date="2019-03" db="EMBL/GenBank/DDBJ databases">
        <title>Algoriphagus sp. nov, a new strain isolated from root system soil of mangrove plant Kandelia.</title>
        <authorList>
            <person name="Yin Q."/>
            <person name="Wang K."/>
            <person name="Song Z."/>
        </authorList>
    </citation>
    <scope>NUCLEOTIDE SEQUENCE [LARGE SCALE GENOMIC DNA]</scope>
    <source>
        <strain evidence="2 3">XY-J91</strain>
    </source>
</reference>
<sequence length="189" mass="21604">MKINLLLLFGAFLFLFSSCENAPGIAKPGKLDPLPYYDVSGFIDSEIGKMNGEKVIKSTRINGKEESVEVTLSQEEWREELDAFFRADINKPSLVSSYTTELQGDILIHRLKPGSKNSVQEIRVRIIDDRPIWLTFKIAKESMFYTSYVLGEVYLNQRSQKIDHYSIETTQKIWFLSANNMRIKGAVSP</sequence>
<dbReference type="AlphaFoldDB" id="A0A4Y9QTY0"/>
<dbReference type="Proteomes" id="UP000297647">
    <property type="component" value="Unassembled WGS sequence"/>
</dbReference>
<keyword evidence="3" id="KW-1185">Reference proteome</keyword>
<evidence type="ECO:0000313" key="2">
    <source>
        <dbReference type="EMBL" id="TFV95567.1"/>
    </source>
</evidence>